<protein>
    <submittedName>
        <fullName evidence="2">DUF5708 family protein</fullName>
    </submittedName>
</protein>
<feature type="transmembrane region" description="Helical" evidence="1">
    <location>
        <begin position="7"/>
        <end position="25"/>
    </location>
</feature>
<evidence type="ECO:0000256" key="1">
    <source>
        <dbReference type="SAM" id="Phobius"/>
    </source>
</evidence>
<dbReference type="Proteomes" id="UP001183410">
    <property type="component" value="Unassembled WGS sequence"/>
</dbReference>
<evidence type="ECO:0000313" key="2">
    <source>
        <dbReference type="EMBL" id="MDT0266252.1"/>
    </source>
</evidence>
<keyword evidence="3" id="KW-1185">Reference proteome</keyword>
<evidence type="ECO:0000313" key="3">
    <source>
        <dbReference type="Proteomes" id="UP001183410"/>
    </source>
</evidence>
<organism evidence="2 3">
    <name type="scientific">Streptomyces chisholmiae</name>
    <dbReference type="NCBI Taxonomy" id="3075540"/>
    <lineage>
        <taxon>Bacteria</taxon>
        <taxon>Bacillati</taxon>
        <taxon>Actinomycetota</taxon>
        <taxon>Actinomycetes</taxon>
        <taxon>Kitasatosporales</taxon>
        <taxon>Streptomycetaceae</taxon>
        <taxon>Streptomyces</taxon>
    </lineage>
</organism>
<dbReference type="Pfam" id="PF18969">
    <property type="entry name" value="DUF5708"/>
    <property type="match status" value="1"/>
</dbReference>
<reference evidence="3" key="1">
    <citation type="submission" date="2023-07" db="EMBL/GenBank/DDBJ databases">
        <title>30 novel species of actinomycetes from the DSMZ collection.</title>
        <authorList>
            <person name="Nouioui I."/>
        </authorList>
    </citation>
    <scope>NUCLEOTIDE SEQUENCE [LARGE SCALE GENOMIC DNA]</scope>
    <source>
        <strain evidence="3">DSM 44915</strain>
    </source>
</reference>
<gene>
    <name evidence="2" type="ORF">RM844_08080</name>
</gene>
<accession>A0ABU2JMN6</accession>
<dbReference type="EMBL" id="JAVREO010000004">
    <property type="protein sequence ID" value="MDT0266252.1"/>
    <property type="molecule type" value="Genomic_DNA"/>
</dbReference>
<keyword evidence="1" id="KW-0472">Membrane</keyword>
<keyword evidence="1" id="KW-0812">Transmembrane</keyword>
<comment type="caution">
    <text evidence="2">The sequence shown here is derived from an EMBL/GenBank/DDBJ whole genome shotgun (WGS) entry which is preliminary data.</text>
</comment>
<name>A0ABU2JMN6_9ACTN</name>
<dbReference type="RefSeq" id="WP_311666270.1">
    <property type="nucleotide sequence ID" value="NZ_JAVREO010000004.1"/>
</dbReference>
<feature type="transmembrane region" description="Helical" evidence="1">
    <location>
        <begin position="37"/>
        <end position="58"/>
    </location>
</feature>
<dbReference type="InterPro" id="IPR043762">
    <property type="entry name" value="DUF5708"/>
</dbReference>
<sequence length="63" mass="6557">MSRGARQTIEGLGTALVGLVFFVFLDEVETPVFTLSKVGVVLMAVGGVQLVVAAVRGLGRRPA</sequence>
<proteinExistence type="predicted"/>
<keyword evidence="1" id="KW-1133">Transmembrane helix</keyword>